<evidence type="ECO:0000256" key="5">
    <source>
        <dbReference type="ARBA" id="ARBA00023136"/>
    </source>
</evidence>
<keyword evidence="2" id="KW-1003">Cell membrane</keyword>
<dbReference type="Proteomes" id="UP000219050">
    <property type="component" value="Chromosome"/>
</dbReference>
<keyword evidence="4 6" id="KW-1133">Transmembrane helix</keyword>
<feature type="transmembrane region" description="Helical" evidence="6">
    <location>
        <begin position="192"/>
        <end position="211"/>
    </location>
</feature>
<feature type="transmembrane region" description="Helical" evidence="6">
    <location>
        <begin position="223"/>
        <end position="244"/>
    </location>
</feature>
<dbReference type="Pfam" id="PF05425">
    <property type="entry name" value="CopD"/>
    <property type="match status" value="1"/>
</dbReference>
<feature type="transmembrane region" description="Helical" evidence="6">
    <location>
        <begin position="20"/>
        <end position="38"/>
    </location>
</feature>
<evidence type="ECO:0000256" key="4">
    <source>
        <dbReference type="ARBA" id="ARBA00022989"/>
    </source>
</evidence>
<evidence type="ECO:0000313" key="9">
    <source>
        <dbReference type="Proteomes" id="UP000219050"/>
    </source>
</evidence>
<evidence type="ECO:0000259" key="7">
    <source>
        <dbReference type="Pfam" id="PF05425"/>
    </source>
</evidence>
<evidence type="ECO:0000256" key="6">
    <source>
        <dbReference type="SAM" id="Phobius"/>
    </source>
</evidence>
<dbReference type="AlphaFoldDB" id="A0A291LW32"/>
<feature type="transmembrane region" description="Helical" evidence="6">
    <location>
        <begin position="265"/>
        <end position="287"/>
    </location>
</feature>
<feature type="transmembrane region" description="Helical" evidence="6">
    <location>
        <begin position="50"/>
        <end position="71"/>
    </location>
</feature>
<feature type="transmembrane region" description="Helical" evidence="6">
    <location>
        <begin position="123"/>
        <end position="142"/>
    </location>
</feature>
<accession>A0A291LW32</accession>
<evidence type="ECO:0000256" key="3">
    <source>
        <dbReference type="ARBA" id="ARBA00022692"/>
    </source>
</evidence>
<dbReference type="GO" id="GO:0006825">
    <property type="term" value="P:copper ion transport"/>
    <property type="evidence" value="ECO:0007669"/>
    <property type="project" value="InterPro"/>
</dbReference>
<dbReference type="InterPro" id="IPR008457">
    <property type="entry name" value="Cu-R_CopD_dom"/>
</dbReference>
<sequence length="296" mass="31267">MGGALVALEPVQMVSIPVKAGMYVSVLLAAGSVINLLLLRELDTIARSRLRLLATYAALAGIVLSLANIPLRAAFLWGGFGGAFDPMMLSIVLFSPLGYSVEADVVGLTAIATLALDRRWARWVAGAGVLLVAASFAMRGHAVGDPRAVLVALFVIHVLAASFWIGGFFPLHDMVHRGAMGSARTVERFGQAALLMVGLLVLAGATLIWLLTGDPLAALTQPWGRLVAVKLMIVAVLLGLAALNKLRLTPALARTGDGRPLLRSIRWEMATFVVILLVTAFFTSLFAPEHASAAPM</sequence>
<name>A0A291LW32_9RHOB</name>
<keyword evidence="5 6" id="KW-0472">Membrane</keyword>
<dbReference type="PANTHER" id="PTHR34820:SF4">
    <property type="entry name" value="INNER MEMBRANE PROTEIN YEBZ"/>
    <property type="match status" value="1"/>
</dbReference>
<proteinExistence type="predicted"/>
<evidence type="ECO:0000256" key="2">
    <source>
        <dbReference type="ARBA" id="ARBA00022475"/>
    </source>
</evidence>
<evidence type="ECO:0000313" key="8">
    <source>
        <dbReference type="EMBL" id="ATI40902.1"/>
    </source>
</evidence>
<dbReference type="EMBL" id="CP021404">
    <property type="protein sequence ID" value="ATI40902.1"/>
    <property type="molecule type" value="Genomic_DNA"/>
</dbReference>
<dbReference type="RefSeq" id="WP_097372515.1">
    <property type="nucleotide sequence ID" value="NZ_CP021404.1"/>
</dbReference>
<reference evidence="8 9" key="1">
    <citation type="submission" date="2017-05" db="EMBL/GenBank/DDBJ databases">
        <title>Comparative genomic and metabolic analysis of manganese-oxidizing mechanisms in Celeribater manganoxidans DY25T: its adaption to the environment of polymetallic nodule.</title>
        <authorList>
            <person name="Wang X."/>
        </authorList>
    </citation>
    <scope>NUCLEOTIDE SEQUENCE [LARGE SCALE GENOMIC DNA]</scope>
    <source>
        <strain evidence="8 9">DY25</strain>
    </source>
</reference>
<dbReference type="GO" id="GO:0005886">
    <property type="term" value="C:plasma membrane"/>
    <property type="evidence" value="ECO:0007669"/>
    <property type="project" value="UniProtKB-SubCell"/>
</dbReference>
<evidence type="ECO:0000256" key="1">
    <source>
        <dbReference type="ARBA" id="ARBA00004651"/>
    </source>
</evidence>
<dbReference type="KEGG" id="cmag:CBW24_02060"/>
<keyword evidence="9" id="KW-1185">Reference proteome</keyword>
<feature type="transmembrane region" description="Helical" evidence="6">
    <location>
        <begin position="148"/>
        <end position="171"/>
    </location>
</feature>
<gene>
    <name evidence="8" type="ORF">CBW24_02060</name>
</gene>
<dbReference type="OrthoDB" id="8478277at2"/>
<dbReference type="PANTHER" id="PTHR34820">
    <property type="entry name" value="INNER MEMBRANE PROTEIN YEBZ"/>
    <property type="match status" value="1"/>
</dbReference>
<protein>
    <recommendedName>
        <fullName evidence="7">Copper resistance protein D domain-containing protein</fullName>
    </recommendedName>
</protein>
<dbReference type="InterPro" id="IPR032694">
    <property type="entry name" value="CopC/D"/>
</dbReference>
<keyword evidence="3 6" id="KW-0812">Transmembrane</keyword>
<comment type="subcellular location">
    <subcellularLocation>
        <location evidence="1">Cell membrane</location>
        <topology evidence="1">Multi-pass membrane protein</topology>
    </subcellularLocation>
</comment>
<feature type="transmembrane region" description="Helical" evidence="6">
    <location>
        <begin position="91"/>
        <end position="116"/>
    </location>
</feature>
<feature type="domain" description="Copper resistance protein D" evidence="7">
    <location>
        <begin position="184"/>
        <end position="281"/>
    </location>
</feature>
<organism evidence="8 9">
    <name type="scientific">Pacificitalea manganoxidans</name>
    <dbReference type="NCBI Taxonomy" id="1411902"/>
    <lineage>
        <taxon>Bacteria</taxon>
        <taxon>Pseudomonadati</taxon>
        <taxon>Pseudomonadota</taxon>
        <taxon>Alphaproteobacteria</taxon>
        <taxon>Rhodobacterales</taxon>
        <taxon>Paracoccaceae</taxon>
        <taxon>Pacificitalea</taxon>
    </lineage>
</organism>